<dbReference type="GO" id="GO:0016491">
    <property type="term" value="F:oxidoreductase activity"/>
    <property type="evidence" value="ECO:0007669"/>
    <property type="project" value="UniProtKB-KW"/>
</dbReference>
<keyword evidence="7 10" id="KW-0472">Membrane</keyword>
<evidence type="ECO:0000256" key="1">
    <source>
        <dbReference type="ARBA" id="ARBA00004141"/>
    </source>
</evidence>
<feature type="transmembrane region" description="Helical" evidence="10">
    <location>
        <begin position="234"/>
        <end position="255"/>
    </location>
</feature>
<proteinExistence type="inferred from homology"/>
<keyword evidence="3 10" id="KW-0812">Transmembrane</keyword>
<evidence type="ECO:0000256" key="8">
    <source>
        <dbReference type="ARBA" id="ARBA00023157"/>
    </source>
</evidence>
<dbReference type="Proteomes" id="UP000291116">
    <property type="component" value="Unassembled WGS sequence"/>
</dbReference>
<evidence type="ECO:0000259" key="12">
    <source>
        <dbReference type="SMART" id="SM00756"/>
    </source>
</evidence>
<evidence type="ECO:0000256" key="5">
    <source>
        <dbReference type="ARBA" id="ARBA00022989"/>
    </source>
</evidence>
<organism evidence="13 14">
    <name type="scientific">Pseudo-nitzschia multistriata</name>
    <dbReference type="NCBI Taxonomy" id="183589"/>
    <lineage>
        <taxon>Eukaryota</taxon>
        <taxon>Sar</taxon>
        <taxon>Stramenopiles</taxon>
        <taxon>Ochrophyta</taxon>
        <taxon>Bacillariophyta</taxon>
        <taxon>Bacillariophyceae</taxon>
        <taxon>Bacillariophycidae</taxon>
        <taxon>Bacillariales</taxon>
        <taxon>Bacillariaceae</taxon>
        <taxon>Pseudo-nitzschia</taxon>
    </lineage>
</organism>
<keyword evidence="14" id="KW-1185">Reference proteome</keyword>
<dbReference type="CDD" id="cd12916">
    <property type="entry name" value="VKOR_1"/>
    <property type="match status" value="1"/>
</dbReference>
<dbReference type="AlphaFoldDB" id="A0A448ZQY7"/>
<dbReference type="Pfam" id="PF07884">
    <property type="entry name" value="VKOR"/>
    <property type="match status" value="1"/>
</dbReference>
<keyword evidence="11" id="KW-0732">Signal</keyword>
<dbReference type="InterPro" id="IPR044698">
    <property type="entry name" value="VKOR/LTO1"/>
</dbReference>
<evidence type="ECO:0000313" key="13">
    <source>
        <dbReference type="EMBL" id="VEU44460.1"/>
    </source>
</evidence>
<evidence type="ECO:0000256" key="3">
    <source>
        <dbReference type="ARBA" id="ARBA00022692"/>
    </source>
</evidence>
<protein>
    <recommendedName>
        <fullName evidence="12">Vitamin K epoxide reductase domain-containing protein</fullName>
    </recommendedName>
</protein>
<name>A0A448ZQY7_9STRA</name>
<feature type="chain" id="PRO_5019216601" description="Vitamin K epoxide reductase domain-containing protein" evidence="11">
    <location>
        <begin position="22"/>
        <end position="397"/>
    </location>
</feature>
<evidence type="ECO:0000256" key="10">
    <source>
        <dbReference type="SAM" id="Phobius"/>
    </source>
</evidence>
<dbReference type="GO" id="GO:0048038">
    <property type="term" value="F:quinone binding"/>
    <property type="evidence" value="ECO:0007669"/>
    <property type="project" value="UniProtKB-KW"/>
</dbReference>
<reference evidence="13 14" key="1">
    <citation type="submission" date="2019-01" db="EMBL/GenBank/DDBJ databases">
        <authorList>
            <person name="Ferrante I. M."/>
        </authorList>
    </citation>
    <scope>NUCLEOTIDE SEQUENCE [LARGE SCALE GENOMIC DNA]</scope>
    <source>
        <strain evidence="13 14">B856</strain>
    </source>
</reference>
<feature type="signal peptide" evidence="11">
    <location>
        <begin position="1"/>
        <end position="21"/>
    </location>
</feature>
<dbReference type="InterPro" id="IPR012932">
    <property type="entry name" value="VKOR"/>
</dbReference>
<gene>
    <name evidence="13" type="ORF">PSNMU_V1.4_AUG-EV-PASAV3_0116160</name>
</gene>
<dbReference type="OrthoDB" id="343052at2759"/>
<comment type="subcellular location">
    <subcellularLocation>
        <location evidence="1">Membrane</location>
        <topology evidence="1">Multi-pass membrane protein</topology>
    </subcellularLocation>
</comment>
<feature type="transmembrane region" description="Helical" evidence="10">
    <location>
        <begin position="201"/>
        <end position="222"/>
    </location>
</feature>
<feature type="domain" description="Vitamin K epoxide reductase" evidence="12">
    <location>
        <begin position="72"/>
        <end position="220"/>
    </location>
</feature>
<evidence type="ECO:0000256" key="6">
    <source>
        <dbReference type="ARBA" id="ARBA00023002"/>
    </source>
</evidence>
<feature type="transmembrane region" description="Helical" evidence="10">
    <location>
        <begin position="137"/>
        <end position="159"/>
    </location>
</feature>
<dbReference type="SUPFAM" id="SSF52833">
    <property type="entry name" value="Thioredoxin-like"/>
    <property type="match status" value="1"/>
</dbReference>
<keyword evidence="6" id="KW-0560">Oxidoreductase</keyword>
<feature type="transmembrane region" description="Helical" evidence="10">
    <location>
        <begin position="171"/>
        <end position="195"/>
    </location>
</feature>
<sequence length="397" mass="40525">MALAIFCVSWMAATAPRSTLALSVPSFGVTKTIGGATQHIQSGRPSGIHRIRTGTTGAWSSPPERSNNEGEAVWSPGLRKTMAGVAGLGAVETGYLTYAKVTGGLPFCGSGEASYSTCDAVLNGPYAHLPFFEDLPLASLGFVAYASVAALALSPLAAGDNEGGGDATNRVLLAALATSMATFSVFLMTLLFGVLEASCPYCVFSACCSIFLAAVALIGGCLPSGGNASAGGRTVLAGFAGAVAGAVLLFAVGGADAASAGSPPGSTLAATISGSSRGEPQQLLYAPPEITTDSSERALALGRDLASLGGARMYGAHWCSHCYDQKQILGKQVFDKTSGFVEYVECSKDGINSQSKTCKAKEIPGYPTFEIQGQLYPGQQDLGELEDLVKGLKEASK</sequence>
<dbReference type="Gene3D" id="3.40.30.10">
    <property type="entry name" value="Glutaredoxin"/>
    <property type="match status" value="1"/>
</dbReference>
<dbReference type="InterPro" id="IPR038354">
    <property type="entry name" value="VKOR_sf"/>
</dbReference>
<dbReference type="PANTHER" id="PTHR34573">
    <property type="entry name" value="VKC DOMAIN-CONTAINING PROTEIN"/>
    <property type="match status" value="1"/>
</dbReference>
<dbReference type="Gene3D" id="1.20.1440.130">
    <property type="entry name" value="VKOR domain"/>
    <property type="match status" value="1"/>
</dbReference>
<dbReference type="SMART" id="SM00756">
    <property type="entry name" value="VKc"/>
    <property type="match status" value="1"/>
</dbReference>
<keyword evidence="5 10" id="KW-1133">Transmembrane helix</keyword>
<dbReference type="GO" id="GO:0016020">
    <property type="term" value="C:membrane"/>
    <property type="evidence" value="ECO:0007669"/>
    <property type="project" value="UniProtKB-SubCell"/>
</dbReference>
<keyword evidence="9" id="KW-0676">Redox-active center</keyword>
<keyword evidence="8" id="KW-1015">Disulfide bond</keyword>
<evidence type="ECO:0000256" key="9">
    <source>
        <dbReference type="ARBA" id="ARBA00023284"/>
    </source>
</evidence>
<dbReference type="PANTHER" id="PTHR34573:SF1">
    <property type="entry name" value="VITAMIN K EPOXIDE REDUCTASE DOMAIN-CONTAINING PROTEIN"/>
    <property type="match status" value="1"/>
</dbReference>
<dbReference type="InterPro" id="IPR036249">
    <property type="entry name" value="Thioredoxin-like_sf"/>
</dbReference>
<evidence type="ECO:0000256" key="2">
    <source>
        <dbReference type="ARBA" id="ARBA00006214"/>
    </source>
</evidence>
<evidence type="ECO:0000256" key="11">
    <source>
        <dbReference type="SAM" id="SignalP"/>
    </source>
</evidence>
<keyword evidence="4" id="KW-0874">Quinone</keyword>
<accession>A0A448ZQY7</accession>
<evidence type="ECO:0000313" key="14">
    <source>
        <dbReference type="Proteomes" id="UP000291116"/>
    </source>
</evidence>
<comment type="similarity">
    <text evidence="2">Belongs to the VKOR family.</text>
</comment>
<dbReference type="EMBL" id="CAACVS010000647">
    <property type="protein sequence ID" value="VEU44460.1"/>
    <property type="molecule type" value="Genomic_DNA"/>
</dbReference>
<evidence type="ECO:0000256" key="7">
    <source>
        <dbReference type="ARBA" id="ARBA00023136"/>
    </source>
</evidence>
<evidence type="ECO:0000256" key="4">
    <source>
        <dbReference type="ARBA" id="ARBA00022719"/>
    </source>
</evidence>